<evidence type="ECO:0000313" key="8">
    <source>
        <dbReference type="Proteomes" id="UP000270661"/>
    </source>
</evidence>
<dbReference type="SUPFAM" id="SSF102546">
    <property type="entry name" value="RbsD-like"/>
    <property type="match status" value="1"/>
</dbReference>
<name>A0A3M3EN93_9PSED</name>
<comment type="subunit">
    <text evidence="6">Homodecamer.</text>
</comment>
<evidence type="ECO:0000256" key="6">
    <source>
        <dbReference type="HAMAP-Rule" id="MF_01661"/>
    </source>
</evidence>
<evidence type="ECO:0000256" key="4">
    <source>
        <dbReference type="ARBA" id="ARBA00023235"/>
    </source>
</evidence>
<dbReference type="GeneID" id="55643869"/>
<dbReference type="PANTHER" id="PTHR37831">
    <property type="entry name" value="D-RIBOSE PYRANASE"/>
    <property type="match status" value="1"/>
</dbReference>
<dbReference type="EMBL" id="RBOJ01000061">
    <property type="protein sequence ID" value="RMM51058.1"/>
    <property type="molecule type" value="Genomic_DNA"/>
</dbReference>
<comment type="caution">
    <text evidence="7">The sequence shown here is derived from an EMBL/GenBank/DDBJ whole genome shotgun (WGS) entry which is preliminary data.</text>
</comment>
<dbReference type="RefSeq" id="WP_024779379.1">
    <property type="nucleotide sequence ID" value="NZ_CP014262.1"/>
</dbReference>
<accession>A0A3M3EN93</accession>
<feature type="binding site" evidence="6">
    <location>
        <begin position="123"/>
        <end position="125"/>
    </location>
    <ligand>
        <name>substrate</name>
    </ligand>
</feature>
<dbReference type="HAMAP" id="MF_01661">
    <property type="entry name" value="D_rib_pyranase"/>
    <property type="match status" value="1"/>
</dbReference>
<gene>
    <name evidence="6" type="primary">rbsD</name>
    <name evidence="7" type="ORF">ALQ77_02248</name>
</gene>
<feature type="binding site" evidence="6">
    <location>
        <position position="28"/>
    </location>
    <ligand>
        <name>substrate</name>
    </ligand>
</feature>
<evidence type="ECO:0000256" key="5">
    <source>
        <dbReference type="ARBA" id="ARBA00023277"/>
    </source>
</evidence>
<sequence length="134" mass="14273">MKKTPLLNVALSRLIASLGHGDKVVIGDAGLPVPPGVELIDLALTHGIPDFVSTLKVVLSEMQVESHVLATEIFDKQPSALSTLESLQAEGAMGARELVSHEQFKVLSRQARAIIRTGECSPYCNVVLIAGVTF</sequence>
<dbReference type="Gene3D" id="3.40.1650.10">
    <property type="entry name" value="RbsD-like domain"/>
    <property type="match status" value="1"/>
</dbReference>
<protein>
    <recommendedName>
        <fullName evidence="2 6">D-ribose pyranase</fullName>
        <ecNumber evidence="2 6">5.4.99.62</ecNumber>
    </recommendedName>
</protein>
<evidence type="ECO:0000313" key="7">
    <source>
        <dbReference type="EMBL" id="RMM51058.1"/>
    </source>
</evidence>
<dbReference type="AlphaFoldDB" id="A0A3M3EN93"/>
<dbReference type="OrthoDB" id="9805009at2"/>
<reference evidence="7 8" key="1">
    <citation type="submission" date="2018-08" db="EMBL/GenBank/DDBJ databases">
        <title>Recombination of ecologically and evolutionarily significant loci maintains genetic cohesion in the Pseudomonas syringae species complex.</title>
        <authorList>
            <person name="Dillon M."/>
            <person name="Thakur S."/>
            <person name="Almeida R.N.D."/>
            <person name="Weir B.S."/>
            <person name="Guttman D.S."/>
        </authorList>
    </citation>
    <scope>NUCLEOTIDE SEQUENCE [LARGE SCALE GENOMIC DNA]</scope>
    <source>
        <strain evidence="7 8">NCPPB2445</strain>
    </source>
</reference>
<comment type="similarity">
    <text evidence="6">Belongs to the RbsD / FucU family. RbsD subfamily.</text>
</comment>
<dbReference type="InterPro" id="IPR023750">
    <property type="entry name" value="RbsD-like_sf"/>
</dbReference>
<dbReference type="EC" id="5.4.99.62" evidence="2 6"/>
<feature type="active site" description="Proton donor" evidence="6">
    <location>
        <position position="20"/>
    </location>
</feature>
<comment type="subcellular location">
    <subcellularLocation>
        <location evidence="6">Cytoplasm</location>
    </subcellularLocation>
</comment>
<dbReference type="NCBIfam" id="NF008761">
    <property type="entry name" value="PRK11797.1"/>
    <property type="match status" value="1"/>
</dbReference>
<dbReference type="Proteomes" id="UP000270661">
    <property type="component" value="Unassembled WGS sequence"/>
</dbReference>
<dbReference type="InterPro" id="IPR007721">
    <property type="entry name" value="RbsD_FucU"/>
</dbReference>
<dbReference type="UniPathway" id="UPA00916">
    <property type="reaction ID" value="UER00888"/>
</dbReference>
<keyword evidence="8" id="KW-1185">Reference proteome</keyword>
<comment type="catalytic activity">
    <reaction evidence="1 6">
        <text>beta-D-ribopyranose = beta-D-ribofuranose</text>
        <dbReference type="Rhea" id="RHEA:25432"/>
        <dbReference type="ChEBI" id="CHEBI:27476"/>
        <dbReference type="ChEBI" id="CHEBI:47002"/>
        <dbReference type="EC" id="5.4.99.62"/>
    </reaction>
</comment>
<dbReference type="InterPro" id="IPR023064">
    <property type="entry name" value="D-ribose_pyranase"/>
</dbReference>
<keyword evidence="4 6" id="KW-0413">Isomerase</keyword>
<keyword evidence="3 6" id="KW-0963">Cytoplasm</keyword>
<dbReference type="PANTHER" id="PTHR37831:SF1">
    <property type="entry name" value="D-RIBOSE PYRANASE"/>
    <property type="match status" value="1"/>
</dbReference>
<dbReference type="GO" id="GO:0005829">
    <property type="term" value="C:cytosol"/>
    <property type="evidence" value="ECO:0007669"/>
    <property type="project" value="TreeGrafter"/>
</dbReference>
<dbReference type="GO" id="GO:0048029">
    <property type="term" value="F:monosaccharide binding"/>
    <property type="evidence" value="ECO:0007669"/>
    <property type="project" value="InterPro"/>
</dbReference>
<keyword evidence="5 6" id="KW-0119">Carbohydrate metabolism</keyword>
<comment type="pathway">
    <text evidence="6">Carbohydrate metabolism; D-ribose degradation; D-ribose 5-phosphate from beta-D-ribopyranose: step 1/2.</text>
</comment>
<dbReference type="Pfam" id="PF05025">
    <property type="entry name" value="RbsD_FucU"/>
    <property type="match status" value="1"/>
</dbReference>
<dbReference type="KEGG" id="pcg:AXG94_05810"/>
<feature type="binding site" evidence="6">
    <location>
        <position position="101"/>
    </location>
    <ligand>
        <name>substrate</name>
    </ligand>
</feature>
<dbReference type="GO" id="GO:0062193">
    <property type="term" value="F:D-ribose pyranase activity"/>
    <property type="evidence" value="ECO:0007669"/>
    <property type="project" value="UniProtKB-EC"/>
</dbReference>
<evidence type="ECO:0000256" key="1">
    <source>
        <dbReference type="ARBA" id="ARBA00000223"/>
    </source>
</evidence>
<dbReference type="FunFam" id="3.40.1650.10:FF:000004">
    <property type="entry name" value="D-ribose pyranase"/>
    <property type="match status" value="1"/>
</dbReference>
<proteinExistence type="inferred from homology"/>
<evidence type="ECO:0000256" key="2">
    <source>
        <dbReference type="ARBA" id="ARBA00012862"/>
    </source>
</evidence>
<dbReference type="STRING" id="47879.AXG94_05810"/>
<evidence type="ECO:0000256" key="3">
    <source>
        <dbReference type="ARBA" id="ARBA00022490"/>
    </source>
</evidence>
<dbReference type="GO" id="GO:0016872">
    <property type="term" value="F:intramolecular lyase activity"/>
    <property type="evidence" value="ECO:0007669"/>
    <property type="project" value="UniProtKB-UniRule"/>
</dbReference>
<organism evidence="7 8">
    <name type="scientific">Pseudomonas corrugata</name>
    <dbReference type="NCBI Taxonomy" id="47879"/>
    <lineage>
        <taxon>Bacteria</taxon>
        <taxon>Pseudomonadati</taxon>
        <taxon>Pseudomonadota</taxon>
        <taxon>Gammaproteobacteria</taxon>
        <taxon>Pseudomonadales</taxon>
        <taxon>Pseudomonadaceae</taxon>
        <taxon>Pseudomonas</taxon>
    </lineage>
</organism>
<comment type="function">
    <text evidence="6">Catalyzes the interconversion of beta-pyran and beta-furan forms of D-ribose.</text>
</comment>
<dbReference type="GO" id="GO:0019303">
    <property type="term" value="P:D-ribose catabolic process"/>
    <property type="evidence" value="ECO:0007669"/>
    <property type="project" value="UniProtKB-UniRule"/>
</dbReference>